<dbReference type="InterPro" id="IPR000210">
    <property type="entry name" value="BTB/POZ_dom"/>
</dbReference>
<sequence length="250" mass="28700">MDCCICISMPSTLRPPRKMLCETCYEGATKLKETLNGTKSNNNSQPNSYKAIERDDLEERLNFLSGFVAAFRYQMHPDILLKPSNDGPPIPAHKALLAVRSEVLKNMFESESRFKAPATEIETVWEMKHDELETLLEFLYNGVVSEDKMKRHVYALSLAADKYYIPYLRKICERHLDLYLCLTNALDILEIAEVCSYPKLKDKALAFIVENSSHFVHATGFYDWALKNPHLHVLITMAMVPKTKTKTFPF</sequence>
<evidence type="ECO:0000313" key="5">
    <source>
        <dbReference type="Proteomes" id="UP000583929"/>
    </source>
</evidence>
<dbReference type="SMART" id="SM00225">
    <property type="entry name" value="BTB"/>
    <property type="match status" value="1"/>
</dbReference>
<proteinExistence type="predicted"/>
<organism evidence="4 5">
    <name type="scientific">Cannabis sativa</name>
    <name type="common">Hemp</name>
    <name type="synonym">Marijuana</name>
    <dbReference type="NCBI Taxonomy" id="3483"/>
    <lineage>
        <taxon>Eukaryota</taxon>
        <taxon>Viridiplantae</taxon>
        <taxon>Streptophyta</taxon>
        <taxon>Embryophyta</taxon>
        <taxon>Tracheophyta</taxon>
        <taxon>Spermatophyta</taxon>
        <taxon>Magnoliopsida</taxon>
        <taxon>eudicotyledons</taxon>
        <taxon>Gunneridae</taxon>
        <taxon>Pentapetalae</taxon>
        <taxon>rosids</taxon>
        <taxon>fabids</taxon>
        <taxon>Rosales</taxon>
        <taxon>Cannabaceae</taxon>
        <taxon>Cannabis</taxon>
    </lineage>
</organism>
<dbReference type="CDD" id="cd14733">
    <property type="entry name" value="BACK"/>
    <property type="match status" value="1"/>
</dbReference>
<keyword evidence="5" id="KW-1185">Reference proteome</keyword>
<dbReference type="Pfam" id="PF00651">
    <property type="entry name" value="BTB"/>
    <property type="match status" value="1"/>
</dbReference>
<dbReference type="Gene3D" id="3.30.710.10">
    <property type="entry name" value="Potassium Channel Kv1.1, Chain A"/>
    <property type="match status" value="1"/>
</dbReference>
<evidence type="ECO:0000256" key="1">
    <source>
        <dbReference type="ARBA" id="ARBA00002668"/>
    </source>
</evidence>
<dbReference type="EMBL" id="JAATIQ010000030">
    <property type="protein sequence ID" value="KAF4397818.1"/>
    <property type="molecule type" value="Genomic_DNA"/>
</dbReference>
<dbReference type="InterPro" id="IPR044784">
    <property type="entry name" value="At1g01640-like"/>
</dbReference>
<dbReference type="CDD" id="cd18186">
    <property type="entry name" value="BTB_POZ_ZBTB_KLHL-like"/>
    <property type="match status" value="1"/>
</dbReference>
<dbReference type="Gene3D" id="1.25.40.420">
    <property type="match status" value="1"/>
</dbReference>
<dbReference type="PANTHER" id="PTHR47274:SF1">
    <property type="entry name" value="BTB_POZ DOMAIN CONTAINING PROTEIN, EXPRESSED"/>
    <property type="match status" value="1"/>
</dbReference>
<protein>
    <recommendedName>
        <fullName evidence="3">BTB domain-containing protein</fullName>
    </recommendedName>
</protein>
<comment type="function">
    <text evidence="1">May act as a substrate-specific adapter of an E3 ubiquitin-protein ligase complex (CUL3-RBX1-BTB) which mediates the ubiquitination and subsequent proteasomal degradation of target proteins.</text>
</comment>
<evidence type="ECO:0000256" key="2">
    <source>
        <dbReference type="ARBA" id="ARBA00004906"/>
    </source>
</evidence>
<dbReference type="SUPFAM" id="SSF54695">
    <property type="entry name" value="POZ domain"/>
    <property type="match status" value="1"/>
</dbReference>
<gene>
    <name evidence="4" type="ORF">G4B88_017299</name>
</gene>
<dbReference type="PANTHER" id="PTHR47274">
    <property type="entry name" value="BTB/POZ DOMAIN CONTAINING PROTEIN, EXPRESSED-RELATED"/>
    <property type="match status" value="1"/>
</dbReference>
<comment type="pathway">
    <text evidence="2">Protein modification; protein ubiquitination.</text>
</comment>
<dbReference type="PROSITE" id="PS50097">
    <property type="entry name" value="BTB"/>
    <property type="match status" value="1"/>
</dbReference>
<name>A0A7J6HT30_CANSA</name>
<comment type="caution">
    <text evidence="4">The sequence shown here is derived from an EMBL/GenBank/DDBJ whole genome shotgun (WGS) entry which is preliminary data.</text>
</comment>
<feature type="domain" description="BTB" evidence="3">
    <location>
        <begin position="77"/>
        <end position="148"/>
    </location>
</feature>
<reference evidence="4 5" key="1">
    <citation type="journal article" date="2020" name="bioRxiv">
        <title>Sequence and annotation of 42 cannabis genomes reveals extensive copy number variation in cannabinoid synthesis and pathogen resistance genes.</title>
        <authorList>
            <person name="Mckernan K.J."/>
            <person name="Helbert Y."/>
            <person name="Kane L.T."/>
            <person name="Ebling H."/>
            <person name="Zhang L."/>
            <person name="Liu B."/>
            <person name="Eaton Z."/>
            <person name="Mclaughlin S."/>
            <person name="Kingan S."/>
            <person name="Baybayan P."/>
            <person name="Concepcion G."/>
            <person name="Jordan M."/>
            <person name="Riva A."/>
            <person name="Barbazuk W."/>
            <person name="Harkins T."/>
        </authorList>
    </citation>
    <scope>NUCLEOTIDE SEQUENCE [LARGE SCALE GENOMIC DNA]</scope>
    <source>
        <strain evidence="5">cv. Jamaican Lion 4</strain>
        <tissue evidence="4">Leaf</tissue>
    </source>
</reference>
<evidence type="ECO:0000259" key="3">
    <source>
        <dbReference type="PROSITE" id="PS50097"/>
    </source>
</evidence>
<dbReference type="AlphaFoldDB" id="A0A7J6HT30"/>
<dbReference type="InterPro" id="IPR011333">
    <property type="entry name" value="SKP1/BTB/POZ_sf"/>
</dbReference>
<dbReference type="Proteomes" id="UP000583929">
    <property type="component" value="Unassembled WGS sequence"/>
</dbReference>
<accession>A0A7J6HT30</accession>
<evidence type="ECO:0000313" key="4">
    <source>
        <dbReference type="EMBL" id="KAF4397818.1"/>
    </source>
</evidence>